<name>A0A3N4IFT1_ASCIM</name>
<evidence type="ECO:0000313" key="1">
    <source>
        <dbReference type="EMBL" id="RPA83538.1"/>
    </source>
</evidence>
<gene>
    <name evidence="1" type="ORF">BJ508DRAFT_304726</name>
</gene>
<sequence length="139" mass="16289">MASEGPAEPRKRKTQKTGYRKPRWINLFANLEPEEQAKYAFKHTASIPSPEDVRYAEQMFFPHLTSRRYFRNLFLIAPQDPNLRYALMRTDRFDGVWKEFYFKAYGGIDHFAFPIQSSPGRLGVLSAISRYLAIHERIG</sequence>
<evidence type="ECO:0000313" key="2">
    <source>
        <dbReference type="Proteomes" id="UP000275078"/>
    </source>
</evidence>
<reference evidence="1 2" key="1">
    <citation type="journal article" date="2018" name="Nat. Ecol. Evol.">
        <title>Pezizomycetes genomes reveal the molecular basis of ectomycorrhizal truffle lifestyle.</title>
        <authorList>
            <person name="Murat C."/>
            <person name="Payen T."/>
            <person name="Noel B."/>
            <person name="Kuo A."/>
            <person name="Morin E."/>
            <person name="Chen J."/>
            <person name="Kohler A."/>
            <person name="Krizsan K."/>
            <person name="Balestrini R."/>
            <person name="Da Silva C."/>
            <person name="Montanini B."/>
            <person name="Hainaut M."/>
            <person name="Levati E."/>
            <person name="Barry K.W."/>
            <person name="Belfiori B."/>
            <person name="Cichocki N."/>
            <person name="Clum A."/>
            <person name="Dockter R.B."/>
            <person name="Fauchery L."/>
            <person name="Guy J."/>
            <person name="Iotti M."/>
            <person name="Le Tacon F."/>
            <person name="Lindquist E.A."/>
            <person name="Lipzen A."/>
            <person name="Malagnac F."/>
            <person name="Mello A."/>
            <person name="Molinier V."/>
            <person name="Miyauchi S."/>
            <person name="Poulain J."/>
            <person name="Riccioni C."/>
            <person name="Rubini A."/>
            <person name="Sitrit Y."/>
            <person name="Splivallo R."/>
            <person name="Traeger S."/>
            <person name="Wang M."/>
            <person name="Zifcakova L."/>
            <person name="Wipf D."/>
            <person name="Zambonelli A."/>
            <person name="Paolocci F."/>
            <person name="Nowrousian M."/>
            <person name="Ottonello S."/>
            <person name="Baldrian P."/>
            <person name="Spatafora J.W."/>
            <person name="Henrissat B."/>
            <person name="Nagy L.G."/>
            <person name="Aury J.M."/>
            <person name="Wincker P."/>
            <person name="Grigoriev I.V."/>
            <person name="Bonfante P."/>
            <person name="Martin F.M."/>
        </authorList>
    </citation>
    <scope>NUCLEOTIDE SEQUENCE [LARGE SCALE GENOMIC DNA]</scope>
    <source>
        <strain evidence="1 2">RN42</strain>
    </source>
</reference>
<accession>A0A3N4IFT1</accession>
<dbReference type="EMBL" id="ML119664">
    <property type="protein sequence ID" value="RPA83538.1"/>
    <property type="molecule type" value="Genomic_DNA"/>
</dbReference>
<protein>
    <submittedName>
        <fullName evidence="1">Uncharacterized protein</fullName>
    </submittedName>
</protein>
<keyword evidence="2" id="KW-1185">Reference proteome</keyword>
<dbReference type="Proteomes" id="UP000275078">
    <property type="component" value="Unassembled WGS sequence"/>
</dbReference>
<dbReference type="AlphaFoldDB" id="A0A3N4IFT1"/>
<organism evidence="1 2">
    <name type="scientific">Ascobolus immersus RN42</name>
    <dbReference type="NCBI Taxonomy" id="1160509"/>
    <lineage>
        <taxon>Eukaryota</taxon>
        <taxon>Fungi</taxon>
        <taxon>Dikarya</taxon>
        <taxon>Ascomycota</taxon>
        <taxon>Pezizomycotina</taxon>
        <taxon>Pezizomycetes</taxon>
        <taxon>Pezizales</taxon>
        <taxon>Ascobolaceae</taxon>
        <taxon>Ascobolus</taxon>
    </lineage>
</organism>
<proteinExistence type="predicted"/>